<gene>
    <name evidence="6" type="ORF">Z968_04650</name>
</gene>
<protein>
    <submittedName>
        <fullName evidence="6">Chemotaxis protein</fullName>
    </submittedName>
</protein>
<dbReference type="InterPro" id="IPR011644">
    <property type="entry name" value="Heme_NO-bd"/>
</dbReference>
<feature type="coiled-coil region" evidence="3">
    <location>
        <begin position="352"/>
        <end position="387"/>
    </location>
</feature>
<dbReference type="Gene3D" id="3.90.1520.10">
    <property type="entry name" value="H-NOX domain"/>
    <property type="match status" value="1"/>
</dbReference>
<dbReference type="GO" id="GO:0007165">
    <property type="term" value="P:signal transduction"/>
    <property type="evidence" value="ECO:0007669"/>
    <property type="project" value="UniProtKB-KW"/>
</dbReference>
<dbReference type="Pfam" id="PF07700">
    <property type="entry name" value="HNOB"/>
    <property type="match status" value="1"/>
</dbReference>
<evidence type="ECO:0000313" key="6">
    <source>
        <dbReference type="EMBL" id="KGM97159.1"/>
    </source>
</evidence>
<keyword evidence="4" id="KW-1133">Transmembrane helix</keyword>
<dbReference type="Proteomes" id="UP000030012">
    <property type="component" value="Unassembled WGS sequence"/>
</dbReference>
<reference evidence="6 7" key="1">
    <citation type="submission" date="2014-01" db="EMBL/GenBank/DDBJ databases">
        <title>Plasmidome dynamics in the species complex Clostridium novyi sensu lato converts strains of independent lineages into distinctly different pathogens.</title>
        <authorList>
            <person name="Skarin H."/>
            <person name="Segerman B."/>
        </authorList>
    </citation>
    <scope>NUCLEOTIDE SEQUENCE [LARGE SCALE GENOMIC DNA]</scope>
    <source>
        <strain evidence="6 7">4552</strain>
    </source>
</reference>
<feature type="transmembrane region" description="Helical" evidence="4">
    <location>
        <begin position="227"/>
        <end position="245"/>
    </location>
</feature>
<dbReference type="OrthoDB" id="1660488at2"/>
<feature type="transmembrane region" description="Helical" evidence="4">
    <location>
        <begin position="198"/>
        <end position="220"/>
    </location>
</feature>
<sequence length="599" mass="67370">MKGTIVATWLNTCRKIYDKNIVTLAMQSVGWKENRIFSPIEDVEDRYVHDIIKYISQNKNISINELWRSIGKDNINTFFKDFPAFFEHENLYSFFRSMFDVHVEMVKKFKGAKPPLIDIKPISNKKAIFKYHSKREMYDYCLGLIDGSAEYFKENLDVKEISRSNGELILEFTFEKDIFYKRVYKFSKILSLGFIKSIPAKVGVCTFVISLLTSICILGCNNILKGFGISAISALVASFIVSMLLRPINLIEKEIEHINKSDYTEDGQIVTGDVFENVYELLKSHRKVVRADFVGFKGVTDEMGTFVRNINKISDSMMATSGEISGVVEQVADAATSQAENTQNAATILNGNIEALKNIVDIENKNKEQLEEAISKIDNSYNNVDNSSKNIIESLNKFKEVRNKGIELEDKAHNITDIVLIVSQISEQTNLLALNASIEAARAGEAGKGFSVVAEEVRKLAEQTQNAVEKINTNLGEFVDNIKNLVTKIDSQYSVLQKETGSLKEVRDISLDATNSIQTVSASMIKTIDDLTSEAETIAEIYNNIESLSAIAEENSASSEEVSANVSHYTNEIKNLIGNISEFKSLTEQFKEELRKYKI</sequence>
<dbReference type="GO" id="GO:0020037">
    <property type="term" value="F:heme binding"/>
    <property type="evidence" value="ECO:0007669"/>
    <property type="project" value="InterPro"/>
</dbReference>
<dbReference type="PANTHER" id="PTHR32089:SF112">
    <property type="entry name" value="LYSOZYME-LIKE PROTEIN-RELATED"/>
    <property type="match status" value="1"/>
</dbReference>
<keyword evidence="4" id="KW-0812">Transmembrane</keyword>
<keyword evidence="3" id="KW-0175">Coiled coil</keyword>
<name>A0A0A0I6X2_CLONO</name>
<evidence type="ECO:0000256" key="4">
    <source>
        <dbReference type="SAM" id="Phobius"/>
    </source>
</evidence>
<dbReference type="PANTHER" id="PTHR32089">
    <property type="entry name" value="METHYL-ACCEPTING CHEMOTAXIS PROTEIN MCPB"/>
    <property type="match status" value="1"/>
</dbReference>
<accession>A0A0A0I6X2</accession>
<dbReference type="SMART" id="SM00283">
    <property type="entry name" value="MA"/>
    <property type="match status" value="1"/>
</dbReference>
<dbReference type="InterPro" id="IPR024096">
    <property type="entry name" value="NO_sig/Golgi_transp_ligand-bd"/>
</dbReference>
<proteinExistence type="predicted"/>
<evidence type="ECO:0000256" key="2">
    <source>
        <dbReference type="PROSITE-ProRule" id="PRU00284"/>
    </source>
</evidence>
<organism evidence="6 7">
    <name type="scientific">Clostridium novyi A str. 4552</name>
    <dbReference type="NCBI Taxonomy" id="1444289"/>
    <lineage>
        <taxon>Bacteria</taxon>
        <taxon>Bacillati</taxon>
        <taxon>Bacillota</taxon>
        <taxon>Clostridia</taxon>
        <taxon>Eubacteriales</taxon>
        <taxon>Clostridiaceae</taxon>
        <taxon>Clostridium</taxon>
    </lineage>
</organism>
<dbReference type="AlphaFoldDB" id="A0A0A0I6X2"/>
<keyword evidence="4" id="KW-0472">Membrane</keyword>
<dbReference type="SUPFAM" id="SSF111126">
    <property type="entry name" value="Ligand-binding domain in the NO signalling and Golgi transport"/>
    <property type="match status" value="1"/>
</dbReference>
<dbReference type="Gene3D" id="1.10.287.950">
    <property type="entry name" value="Methyl-accepting chemotaxis protein"/>
    <property type="match status" value="1"/>
</dbReference>
<comment type="caution">
    <text evidence="6">The sequence shown here is derived from an EMBL/GenBank/DDBJ whole genome shotgun (WGS) entry which is preliminary data.</text>
</comment>
<evidence type="ECO:0000313" key="7">
    <source>
        <dbReference type="Proteomes" id="UP000030012"/>
    </source>
</evidence>
<dbReference type="GO" id="GO:0016020">
    <property type="term" value="C:membrane"/>
    <property type="evidence" value="ECO:0007669"/>
    <property type="project" value="InterPro"/>
</dbReference>
<dbReference type="Pfam" id="PF00015">
    <property type="entry name" value="MCPsignal"/>
    <property type="match status" value="1"/>
</dbReference>
<dbReference type="PROSITE" id="PS50111">
    <property type="entry name" value="CHEMOTAXIS_TRANSDUC_2"/>
    <property type="match status" value="1"/>
</dbReference>
<dbReference type="EMBL" id="JENJ01000014">
    <property type="protein sequence ID" value="KGM97159.1"/>
    <property type="molecule type" value="Genomic_DNA"/>
</dbReference>
<dbReference type="InterPro" id="IPR004089">
    <property type="entry name" value="MCPsignal_dom"/>
</dbReference>
<keyword evidence="1 2" id="KW-0807">Transducer</keyword>
<evidence type="ECO:0000256" key="1">
    <source>
        <dbReference type="ARBA" id="ARBA00023224"/>
    </source>
</evidence>
<dbReference type="RefSeq" id="WP_039253931.1">
    <property type="nucleotide sequence ID" value="NZ_JENJ01000014.1"/>
</dbReference>
<evidence type="ECO:0000259" key="5">
    <source>
        <dbReference type="PROSITE" id="PS50111"/>
    </source>
</evidence>
<feature type="domain" description="Methyl-accepting transducer" evidence="5">
    <location>
        <begin position="313"/>
        <end position="570"/>
    </location>
</feature>
<evidence type="ECO:0000256" key="3">
    <source>
        <dbReference type="SAM" id="Coils"/>
    </source>
</evidence>
<dbReference type="SUPFAM" id="SSF58104">
    <property type="entry name" value="Methyl-accepting chemotaxis protein (MCP) signaling domain"/>
    <property type="match status" value="1"/>
</dbReference>
<dbReference type="InterPro" id="IPR038158">
    <property type="entry name" value="H-NOX_domain_sf"/>
</dbReference>